<evidence type="ECO:0000313" key="2">
    <source>
        <dbReference type="Proteomes" id="UP000623795"/>
    </source>
</evidence>
<comment type="caution">
    <text evidence="1">The sequence shown here is derived from an EMBL/GenBank/DDBJ whole genome shotgun (WGS) entry which is preliminary data.</text>
</comment>
<organism evidence="1 2">
    <name type="scientific">Aromatoleum toluvorans</name>
    <dbReference type="NCBI Taxonomy" id="92002"/>
    <lineage>
        <taxon>Bacteria</taxon>
        <taxon>Pseudomonadati</taxon>
        <taxon>Pseudomonadota</taxon>
        <taxon>Betaproteobacteria</taxon>
        <taxon>Rhodocyclales</taxon>
        <taxon>Rhodocyclaceae</taxon>
        <taxon>Aromatoleum</taxon>
    </lineage>
</organism>
<name>A0ABX1Q1G7_9RHOO</name>
<protein>
    <submittedName>
        <fullName evidence="1">Uncharacterized protein</fullName>
    </submittedName>
</protein>
<gene>
    <name evidence="1" type="ORF">GPA22_13140</name>
</gene>
<dbReference type="SUPFAM" id="SSF56935">
    <property type="entry name" value="Porins"/>
    <property type="match status" value="1"/>
</dbReference>
<accession>A0ABX1Q1G7</accession>
<proteinExistence type="predicted"/>
<dbReference type="EMBL" id="WTVN01000019">
    <property type="protein sequence ID" value="NMG44667.1"/>
    <property type="molecule type" value="Genomic_DNA"/>
</dbReference>
<evidence type="ECO:0000313" key="1">
    <source>
        <dbReference type="EMBL" id="NMG44667.1"/>
    </source>
</evidence>
<reference evidence="1 2" key="1">
    <citation type="submission" date="2019-12" db="EMBL/GenBank/DDBJ databases">
        <title>Comparative genomics gives insights into the taxonomy of the Azoarcus-Aromatoleum group and reveals separate origins of nif in the plant-associated Azoarcus and non-plant-associated Aromatoleum sub-groups.</title>
        <authorList>
            <person name="Lafos M."/>
            <person name="Maluk M."/>
            <person name="Batista M."/>
            <person name="Junghare M."/>
            <person name="Carmona M."/>
            <person name="Faoro H."/>
            <person name="Cruz L.M."/>
            <person name="Battistoni F."/>
            <person name="De Souza E."/>
            <person name="Pedrosa F."/>
            <person name="Chen W.-M."/>
            <person name="Poole P.S."/>
            <person name="Dixon R.A."/>
            <person name="James E.K."/>
        </authorList>
    </citation>
    <scope>NUCLEOTIDE SEQUENCE [LARGE SCALE GENOMIC DNA]</scope>
    <source>
        <strain evidence="1 2">Td21</strain>
    </source>
</reference>
<dbReference type="Proteomes" id="UP000623795">
    <property type="component" value="Unassembled WGS sequence"/>
</dbReference>
<sequence>MTGSGSLSLFPQSRFPFNASLAVSDSRSEGSFSDSNVKQTRLSLRQDYRPQLGQWSAAAGYDRSELTGTFGSDTVDRVFGNYSNTLGKHSVNLSGDFSNSRTVDQSSKNYFLGAIHGYSFSDELSLNTNASITGQQFDLGSQGISSTAKTQSTQIFSYANWTPMDSKWRGSANLRYFQTSNTIRGASFENRTLGGAASATYQASRNLNFFGTVGLNVDSNRRTNSNQSLGVSYTGDPLRLGSYDYTWFSSASVANATSGEGSAFRSLNGSLGHSLVRSWQLSEQTLLNGSLNQSITNSRTTGLGSSSTTTLGHGASLSMQANAGDRLTGYLSASFSDSRTRGDAASNFQLLNVQLTGNWRIDGNSELDSNLTWQWSRQQSENLNQPVVLIDEFGRPLFREDTSRTGNTSLSGGVGYGHRRFLGIRGLRYRLDFRANTNRDDSRRFGNPDALREQDRATLDLDQRLFYRIGRLDTELQYRIAEIEGQRNQLIFFRVIREFGSF</sequence>
<keyword evidence="2" id="KW-1185">Reference proteome</keyword>